<feature type="region of interest" description="Disordered" evidence="1">
    <location>
        <begin position="81"/>
        <end position="161"/>
    </location>
</feature>
<evidence type="ECO:0000256" key="2">
    <source>
        <dbReference type="SAM" id="SignalP"/>
    </source>
</evidence>
<name>A0A411HIN4_9GAMM</name>
<sequence length="161" mass="17036">MRKFIVLPLIIALSGAAYAQHAPDRQPGGPDAPPPPRGMPMPPPGGPMGGVPSPEMLALIPDLTAAQQVEVRKLLVARRDAHDALRDKERTEHERIDDQSAERLRKLLGEDGYRALAQSTAPHGPGREGPPPHGDRPGGPDRTGPGDNSKPPQPPAAPGKN</sequence>
<feature type="signal peptide" evidence="2">
    <location>
        <begin position="1"/>
        <end position="19"/>
    </location>
</feature>
<evidence type="ECO:0000313" key="4">
    <source>
        <dbReference type="Proteomes" id="UP000291562"/>
    </source>
</evidence>
<keyword evidence="2" id="KW-0732">Signal</keyword>
<protein>
    <recommendedName>
        <fullName evidence="5">Periplasmic heavy metal sensor</fullName>
    </recommendedName>
</protein>
<accession>A0A411HIN4</accession>
<proteinExistence type="predicted"/>
<gene>
    <name evidence="3" type="ORF">ELE36_08290</name>
</gene>
<dbReference type="RefSeq" id="WP_129832624.1">
    <property type="nucleotide sequence ID" value="NZ_CP035704.1"/>
</dbReference>
<organism evidence="3 4">
    <name type="scientific">Pseudolysobacter antarcticus</name>
    <dbReference type="NCBI Taxonomy" id="2511995"/>
    <lineage>
        <taxon>Bacteria</taxon>
        <taxon>Pseudomonadati</taxon>
        <taxon>Pseudomonadota</taxon>
        <taxon>Gammaproteobacteria</taxon>
        <taxon>Lysobacterales</taxon>
        <taxon>Rhodanobacteraceae</taxon>
        <taxon>Pseudolysobacter</taxon>
    </lineage>
</organism>
<dbReference type="KEGG" id="xbc:ELE36_08290"/>
<evidence type="ECO:0000256" key="1">
    <source>
        <dbReference type="SAM" id="MobiDB-lite"/>
    </source>
</evidence>
<dbReference type="EMBL" id="CP035704">
    <property type="protein sequence ID" value="QBB70365.1"/>
    <property type="molecule type" value="Genomic_DNA"/>
</dbReference>
<evidence type="ECO:0008006" key="5">
    <source>
        <dbReference type="Google" id="ProtNLM"/>
    </source>
</evidence>
<feature type="compositionally biased region" description="Basic and acidic residues" evidence="1">
    <location>
        <begin position="81"/>
        <end position="113"/>
    </location>
</feature>
<dbReference type="AlphaFoldDB" id="A0A411HIN4"/>
<evidence type="ECO:0000313" key="3">
    <source>
        <dbReference type="EMBL" id="QBB70365.1"/>
    </source>
</evidence>
<feature type="chain" id="PRO_5019322242" description="Periplasmic heavy metal sensor" evidence="2">
    <location>
        <begin position="20"/>
        <end position="161"/>
    </location>
</feature>
<keyword evidence="4" id="KW-1185">Reference proteome</keyword>
<feature type="region of interest" description="Disordered" evidence="1">
    <location>
        <begin position="18"/>
        <end position="55"/>
    </location>
</feature>
<feature type="compositionally biased region" description="Pro residues" evidence="1">
    <location>
        <begin position="151"/>
        <end position="161"/>
    </location>
</feature>
<feature type="compositionally biased region" description="Pro residues" evidence="1">
    <location>
        <begin position="30"/>
        <end position="46"/>
    </location>
</feature>
<reference evidence="3 4" key="1">
    <citation type="submission" date="2019-01" db="EMBL/GenBank/DDBJ databases">
        <title>Pseudolysobacter antarctica gen. nov., sp. nov., isolated from Fildes Peninsula, Antarctica.</title>
        <authorList>
            <person name="Wei Z."/>
            <person name="Peng F."/>
        </authorList>
    </citation>
    <scope>NUCLEOTIDE SEQUENCE [LARGE SCALE GENOMIC DNA]</scope>
    <source>
        <strain evidence="3 4">AQ6-296</strain>
    </source>
</reference>
<dbReference type="Proteomes" id="UP000291562">
    <property type="component" value="Chromosome"/>
</dbReference>